<comment type="caution">
    <text evidence="2">The sequence shown here is derived from an EMBL/GenBank/DDBJ whole genome shotgun (WGS) entry which is preliminary data.</text>
</comment>
<gene>
    <name evidence="2" type="ORF">G3M58_21315</name>
</gene>
<dbReference type="SUPFAM" id="SSF52540">
    <property type="entry name" value="P-loop containing nucleoside triphosphate hydrolases"/>
    <property type="match status" value="1"/>
</dbReference>
<feature type="region of interest" description="Disordered" evidence="1">
    <location>
        <begin position="1"/>
        <end position="29"/>
    </location>
</feature>
<keyword evidence="2" id="KW-0067">ATP-binding</keyword>
<keyword evidence="2" id="KW-0378">Hydrolase</keyword>
<proteinExistence type="predicted"/>
<dbReference type="Gene3D" id="3.40.50.300">
    <property type="entry name" value="P-loop containing nucleotide triphosphate hydrolases"/>
    <property type="match status" value="1"/>
</dbReference>
<feature type="non-terminal residue" evidence="2">
    <location>
        <position position="88"/>
    </location>
</feature>
<sequence length="88" mass="8671">GFGGGPRRSGGSGRPGGSGRRSSSGVKGEFALPVTVTPALPAAETFGELEMPAPLKAALVTEGVTVPFPIQAATLPNSLAGRDVLGRG</sequence>
<evidence type="ECO:0000313" key="2">
    <source>
        <dbReference type="EMBL" id="NEE08982.1"/>
    </source>
</evidence>
<evidence type="ECO:0000256" key="1">
    <source>
        <dbReference type="SAM" id="MobiDB-lite"/>
    </source>
</evidence>
<dbReference type="GO" id="GO:0004386">
    <property type="term" value="F:helicase activity"/>
    <property type="evidence" value="ECO:0007669"/>
    <property type="project" value="UniProtKB-KW"/>
</dbReference>
<feature type="compositionally biased region" description="Gly residues" evidence="1">
    <location>
        <begin position="1"/>
        <end position="19"/>
    </location>
</feature>
<name>A0A6G3WU71_9ACTN</name>
<keyword evidence="2" id="KW-0347">Helicase</keyword>
<keyword evidence="2" id="KW-0547">Nucleotide-binding</keyword>
<organism evidence="2">
    <name type="scientific">Streptomyces sp. SID7499</name>
    <dbReference type="NCBI Taxonomy" id="2706086"/>
    <lineage>
        <taxon>Bacteria</taxon>
        <taxon>Bacillati</taxon>
        <taxon>Actinomycetota</taxon>
        <taxon>Actinomycetes</taxon>
        <taxon>Kitasatosporales</taxon>
        <taxon>Streptomycetaceae</taxon>
        <taxon>Streptomyces</taxon>
    </lineage>
</organism>
<feature type="non-terminal residue" evidence="2">
    <location>
        <position position="1"/>
    </location>
</feature>
<dbReference type="EMBL" id="JAAGMN010002154">
    <property type="protein sequence ID" value="NEE08982.1"/>
    <property type="molecule type" value="Genomic_DNA"/>
</dbReference>
<protein>
    <submittedName>
        <fullName evidence="2">ATP-dependent helicase</fullName>
    </submittedName>
</protein>
<dbReference type="AlphaFoldDB" id="A0A6G3WU71"/>
<accession>A0A6G3WU71</accession>
<reference evidence="2" key="1">
    <citation type="submission" date="2020-01" db="EMBL/GenBank/DDBJ databases">
        <title>Insect and environment-associated Actinomycetes.</title>
        <authorList>
            <person name="Currrie C."/>
            <person name="Chevrette M."/>
            <person name="Carlson C."/>
            <person name="Stubbendieck R."/>
            <person name="Wendt-Pienkowski E."/>
        </authorList>
    </citation>
    <scope>NUCLEOTIDE SEQUENCE</scope>
    <source>
        <strain evidence="2">SID7499</strain>
    </source>
</reference>
<dbReference type="InterPro" id="IPR027417">
    <property type="entry name" value="P-loop_NTPase"/>
</dbReference>